<dbReference type="EMBL" id="FQWQ01000004">
    <property type="protein sequence ID" value="SHH75708.1"/>
    <property type="molecule type" value="Genomic_DNA"/>
</dbReference>
<dbReference type="InterPro" id="IPR000150">
    <property type="entry name" value="Cof"/>
</dbReference>
<evidence type="ECO:0008006" key="3">
    <source>
        <dbReference type="Google" id="ProtNLM"/>
    </source>
</evidence>
<keyword evidence="2" id="KW-1185">Reference proteome</keyword>
<dbReference type="CDD" id="cd07516">
    <property type="entry name" value="HAD_Pase"/>
    <property type="match status" value="1"/>
</dbReference>
<dbReference type="SFLD" id="SFLDG01140">
    <property type="entry name" value="C2.B:_Phosphomannomutase_and_P"/>
    <property type="match status" value="1"/>
</dbReference>
<dbReference type="SUPFAM" id="SSF56784">
    <property type="entry name" value="HAD-like"/>
    <property type="match status" value="1"/>
</dbReference>
<dbReference type="Gene3D" id="3.40.50.1000">
    <property type="entry name" value="HAD superfamily/HAD-like"/>
    <property type="match status" value="1"/>
</dbReference>
<dbReference type="SFLD" id="SFLDS00003">
    <property type="entry name" value="Haloacid_Dehalogenase"/>
    <property type="match status" value="1"/>
</dbReference>
<dbReference type="RefSeq" id="WP_073140320.1">
    <property type="nucleotide sequence ID" value="NZ_FQWQ01000004.1"/>
</dbReference>
<dbReference type="STRING" id="947013.SAMN04488109_5176"/>
<sequence>MKFNALCSDIDGTLLDSHRALSLRTIAAIHRLPASVPVILASSRMPAAMRHLQAELGRPHEPLICFNGGYVLWERHGAETPEVWTSIYIPLPICQQIVTLAKSTPLHVSLFESDHWYAAEEDSWTRREAGITKVHPTFRALDSVLKDWEGQGHGAHKIMCMGSEADVETMYHTLIETFPDDLHVYRSKSTYLELAPKSISKATGLAQVMAKLNIDMQTVIAFGDNYNDVEMLEAVGWGVAVANARDEVKAVAREIAPHHKADGVAITVEKYF</sequence>
<dbReference type="AlphaFoldDB" id="A0A1M5VKK5"/>
<dbReference type="Proteomes" id="UP000184212">
    <property type="component" value="Unassembled WGS sequence"/>
</dbReference>
<dbReference type="GO" id="GO:0016791">
    <property type="term" value="F:phosphatase activity"/>
    <property type="evidence" value="ECO:0007669"/>
    <property type="project" value="UniProtKB-ARBA"/>
</dbReference>
<dbReference type="PANTHER" id="PTHR10000:SF8">
    <property type="entry name" value="HAD SUPERFAMILY HYDROLASE-LIKE, TYPE 3"/>
    <property type="match status" value="1"/>
</dbReference>
<dbReference type="NCBIfam" id="TIGR01484">
    <property type="entry name" value="HAD-SF-IIB"/>
    <property type="match status" value="1"/>
</dbReference>
<dbReference type="PANTHER" id="PTHR10000">
    <property type="entry name" value="PHOSPHOSERINE PHOSPHATASE"/>
    <property type="match status" value="1"/>
</dbReference>
<protein>
    <recommendedName>
        <fullName evidence="3">Cof subfamily of IIB subfamily of haloacid dehalogenase superfamily/HAD-superfamily hydrolase, subfamily IIB</fullName>
    </recommendedName>
</protein>
<dbReference type="Gene3D" id="3.30.1240.10">
    <property type="match status" value="1"/>
</dbReference>
<dbReference type="InterPro" id="IPR036412">
    <property type="entry name" value="HAD-like_sf"/>
</dbReference>
<dbReference type="GO" id="GO:0000287">
    <property type="term" value="F:magnesium ion binding"/>
    <property type="evidence" value="ECO:0007669"/>
    <property type="project" value="TreeGrafter"/>
</dbReference>
<reference evidence="1 2" key="1">
    <citation type="submission" date="2016-11" db="EMBL/GenBank/DDBJ databases">
        <authorList>
            <person name="Jaros S."/>
            <person name="Januszkiewicz K."/>
            <person name="Wedrychowicz H."/>
        </authorList>
    </citation>
    <scope>NUCLEOTIDE SEQUENCE [LARGE SCALE GENOMIC DNA]</scope>
    <source>
        <strain evidence="1 2">DSM 24574</strain>
    </source>
</reference>
<dbReference type="GO" id="GO:0005829">
    <property type="term" value="C:cytosol"/>
    <property type="evidence" value="ECO:0007669"/>
    <property type="project" value="TreeGrafter"/>
</dbReference>
<dbReference type="NCBIfam" id="TIGR00099">
    <property type="entry name" value="Cof-subfamily"/>
    <property type="match status" value="1"/>
</dbReference>
<accession>A0A1M5VKK5</accession>
<dbReference type="InterPro" id="IPR023214">
    <property type="entry name" value="HAD_sf"/>
</dbReference>
<name>A0A1M5VKK5_9BACT</name>
<proteinExistence type="predicted"/>
<dbReference type="InterPro" id="IPR006379">
    <property type="entry name" value="HAD-SF_hydro_IIB"/>
</dbReference>
<dbReference type="Pfam" id="PF08282">
    <property type="entry name" value="Hydrolase_3"/>
    <property type="match status" value="1"/>
</dbReference>
<evidence type="ECO:0000313" key="1">
    <source>
        <dbReference type="EMBL" id="SHH75708.1"/>
    </source>
</evidence>
<gene>
    <name evidence="1" type="ORF">SAMN04488109_5176</name>
</gene>
<dbReference type="OrthoDB" id="9814970at2"/>
<evidence type="ECO:0000313" key="2">
    <source>
        <dbReference type="Proteomes" id="UP000184212"/>
    </source>
</evidence>
<organism evidence="1 2">
    <name type="scientific">Chryseolinea serpens</name>
    <dbReference type="NCBI Taxonomy" id="947013"/>
    <lineage>
        <taxon>Bacteria</taxon>
        <taxon>Pseudomonadati</taxon>
        <taxon>Bacteroidota</taxon>
        <taxon>Cytophagia</taxon>
        <taxon>Cytophagales</taxon>
        <taxon>Fulvivirgaceae</taxon>
        <taxon>Chryseolinea</taxon>
    </lineage>
</organism>